<reference evidence="1" key="1">
    <citation type="submission" date="2023-10" db="EMBL/GenBank/DDBJ databases">
        <title>Amphibacter perezi, gen. nov., sp. nov. a novel taxa of the family Comamonadaceae, class Betaproteobacteria isolated from the skin microbiota of Pelophylax perezi from different populations.</title>
        <authorList>
            <person name="Costa S."/>
            <person name="Proenca D.N."/>
            <person name="Lopes I."/>
            <person name="Morais P.V."/>
        </authorList>
    </citation>
    <scope>NUCLEOTIDE SEQUENCE</scope>
    <source>
        <strain evidence="1">SL12-8</strain>
    </source>
</reference>
<proteinExistence type="predicted"/>
<protein>
    <submittedName>
        <fullName evidence="1">Uncharacterized protein</fullName>
    </submittedName>
</protein>
<dbReference type="EMBL" id="JAWDIE010000005">
    <property type="protein sequence ID" value="MEJ7137742.1"/>
    <property type="molecule type" value="Genomic_DNA"/>
</dbReference>
<evidence type="ECO:0000313" key="1">
    <source>
        <dbReference type="EMBL" id="MEJ7137742.1"/>
    </source>
</evidence>
<accession>A0ACC6P0W2</accession>
<evidence type="ECO:0000313" key="2">
    <source>
        <dbReference type="Proteomes" id="UP001364695"/>
    </source>
</evidence>
<dbReference type="Proteomes" id="UP001364695">
    <property type="component" value="Unassembled WGS sequence"/>
</dbReference>
<gene>
    <name evidence="1" type="ORF">RV045_04750</name>
</gene>
<comment type="caution">
    <text evidence="1">The sequence shown here is derived from an EMBL/GenBank/DDBJ whole genome shotgun (WGS) entry which is preliminary data.</text>
</comment>
<keyword evidence="2" id="KW-1185">Reference proteome</keyword>
<name>A0ACC6P0W2_9BURK</name>
<organism evidence="1 2">
    <name type="scientific">Amphibiibacter pelophylacis</name>
    <dbReference type="NCBI Taxonomy" id="1799477"/>
    <lineage>
        <taxon>Bacteria</taxon>
        <taxon>Pseudomonadati</taxon>
        <taxon>Pseudomonadota</taxon>
        <taxon>Betaproteobacteria</taxon>
        <taxon>Burkholderiales</taxon>
        <taxon>Sphaerotilaceae</taxon>
        <taxon>Amphibiibacter</taxon>
    </lineage>
</organism>
<sequence length="115" mass="11878">MRHSPPLAMRQKDSTVIHLHAGAPVQPPLGAPCNGCGVCCALSPCPLGRVLTQRLSGPCALLRWQEDAGLYRCGALAAAAAAPWPLRSAAQALAGRWIAAGQGCDCPSRAEPSAR</sequence>